<accession>A0ACD5DCF1</accession>
<organism evidence="1 2">
    <name type="scientific">Lentilactobacillus terminaliae</name>
    <dbReference type="NCBI Taxonomy" id="3003483"/>
    <lineage>
        <taxon>Bacteria</taxon>
        <taxon>Bacillati</taxon>
        <taxon>Bacillota</taxon>
        <taxon>Bacilli</taxon>
        <taxon>Lactobacillales</taxon>
        <taxon>Lactobacillaceae</taxon>
        <taxon>Lentilactobacillus</taxon>
    </lineage>
</organism>
<sequence length="311" mass="35662">MSSKYCGESIKKRRLELGLSQTELAEDICSQGMISQIEANNIYPRGDVAVKLCKRLSLELTKLVENGSYGKTVFDYIGRHLQKHCYQEATEGNDKVNQKLLENPTYKGIHHCFKGFSKLFVEDDVTEALVEFTECLSHYHKHVGDLYVAWCCLGMGLVYKQMGLKKHSLENVKRAAKKLVDLKDDQDATIESVTDIYLDVLAVCLELEEYELVEKFTEKIIAFQKNCELPSDSAQPLTMYRLAEIYEFQAKSLFARGKHVDGTISQLMEYAFAYYDGNEAIVDKVKNGNQELFEMFLEKIRPREGRPTMIR</sequence>
<gene>
    <name evidence="1" type="ORF">O0236_006290</name>
</gene>
<protein>
    <submittedName>
        <fullName evidence="1">Helix-turn-helix domain-containing protein</fullName>
    </submittedName>
</protein>
<proteinExistence type="predicted"/>
<dbReference type="EMBL" id="CP168151">
    <property type="protein sequence ID" value="XFD39042.1"/>
    <property type="molecule type" value="Genomic_DNA"/>
</dbReference>
<keyword evidence="2" id="KW-1185">Reference proteome</keyword>
<evidence type="ECO:0000313" key="1">
    <source>
        <dbReference type="EMBL" id="XFD39042.1"/>
    </source>
</evidence>
<name>A0ACD5DCF1_9LACO</name>
<evidence type="ECO:0000313" key="2">
    <source>
        <dbReference type="Proteomes" id="UP001149860"/>
    </source>
</evidence>
<dbReference type="Proteomes" id="UP001149860">
    <property type="component" value="Chromosome"/>
</dbReference>
<reference evidence="1" key="1">
    <citation type="submission" date="2024-08" db="EMBL/GenBank/DDBJ databases">
        <title>Lentilactobacillus sp. nov., isolated from tree bark.</title>
        <authorList>
            <person name="Phuengjayaem S."/>
            <person name="Tanasupawat S."/>
        </authorList>
    </citation>
    <scope>NUCLEOTIDE SEQUENCE</scope>
    <source>
        <strain evidence="1">SPB1-3</strain>
    </source>
</reference>